<sequence length="109" mass="12077">MVAWLPASVVTTTATKTTDLVFHAFKILDLGGQDQEMNGSGCVQNGYFFLQPGLVRATPYRGLDLVIHLAQRSDQLVHSPVQRGFSSLSSNPLILRLLSFRHLVAQPQW</sequence>
<dbReference type="Proteomes" id="UP000777438">
    <property type="component" value="Unassembled WGS sequence"/>
</dbReference>
<proteinExistence type="predicted"/>
<name>A0A9P8WER3_9HYPO</name>
<keyword evidence="2" id="KW-1185">Reference proteome</keyword>
<dbReference type="AlphaFoldDB" id="A0A9P8WER3"/>
<protein>
    <submittedName>
        <fullName evidence="1">Uncharacterized protein</fullName>
    </submittedName>
</protein>
<organism evidence="1 2">
    <name type="scientific">Thelonectria olida</name>
    <dbReference type="NCBI Taxonomy" id="1576542"/>
    <lineage>
        <taxon>Eukaryota</taxon>
        <taxon>Fungi</taxon>
        <taxon>Dikarya</taxon>
        <taxon>Ascomycota</taxon>
        <taxon>Pezizomycotina</taxon>
        <taxon>Sordariomycetes</taxon>
        <taxon>Hypocreomycetidae</taxon>
        <taxon>Hypocreales</taxon>
        <taxon>Nectriaceae</taxon>
        <taxon>Thelonectria</taxon>
    </lineage>
</organism>
<dbReference type="EMBL" id="JAGPYM010000004">
    <property type="protein sequence ID" value="KAH6895754.1"/>
    <property type="molecule type" value="Genomic_DNA"/>
</dbReference>
<evidence type="ECO:0000313" key="1">
    <source>
        <dbReference type="EMBL" id="KAH6895754.1"/>
    </source>
</evidence>
<gene>
    <name evidence="1" type="ORF">B0T10DRAFT_478775</name>
</gene>
<reference evidence="1 2" key="1">
    <citation type="journal article" date="2021" name="Nat. Commun.">
        <title>Genetic determinants of endophytism in the Arabidopsis root mycobiome.</title>
        <authorList>
            <person name="Mesny F."/>
            <person name="Miyauchi S."/>
            <person name="Thiergart T."/>
            <person name="Pickel B."/>
            <person name="Atanasova L."/>
            <person name="Karlsson M."/>
            <person name="Huettel B."/>
            <person name="Barry K.W."/>
            <person name="Haridas S."/>
            <person name="Chen C."/>
            <person name="Bauer D."/>
            <person name="Andreopoulos W."/>
            <person name="Pangilinan J."/>
            <person name="LaButti K."/>
            <person name="Riley R."/>
            <person name="Lipzen A."/>
            <person name="Clum A."/>
            <person name="Drula E."/>
            <person name="Henrissat B."/>
            <person name="Kohler A."/>
            <person name="Grigoriev I.V."/>
            <person name="Martin F.M."/>
            <person name="Hacquard S."/>
        </authorList>
    </citation>
    <scope>NUCLEOTIDE SEQUENCE [LARGE SCALE GENOMIC DNA]</scope>
    <source>
        <strain evidence="1 2">MPI-CAGE-CH-0241</strain>
    </source>
</reference>
<accession>A0A9P8WER3</accession>
<comment type="caution">
    <text evidence="1">The sequence shown here is derived from an EMBL/GenBank/DDBJ whole genome shotgun (WGS) entry which is preliminary data.</text>
</comment>
<evidence type="ECO:0000313" key="2">
    <source>
        <dbReference type="Proteomes" id="UP000777438"/>
    </source>
</evidence>